<sequence>MEQPQQRLTRQTKENSSSTSASNRVLDASTRARRTQKFLESLEQDNFHDDPTEASSFESTLTQEQIAKHLSNTSAFGYSRHSKGLILESDEPTTTTTNSSNKRRKVQFKHDVFKTRFRKNLQTLLDEQLGPNGDKSIEEKNYYTIVAKPSRYPAIKLCSVCGVLSQYTCQICGSLYCSLKCLDIHKDTRCLKFTIMSHTILLLQSTSRLDSRTYSDYESVDESLDGICKVFEEHLKKRNPTSPSITYDISELFEFIDAISDLSCLVFQKQTGQYKPHNKEWIKQAIFQLLRKQAAGGK</sequence>
<keyword evidence="14" id="KW-1185">Reference proteome</keyword>
<dbReference type="SUPFAM" id="SSF143875">
    <property type="entry name" value="ERH-like"/>
    <property type="match status" value="1"/>
</dbReference>
<evidence type="ECO:0000313" key="13">
    <source>
        <dbReference type="Proteomes" id="UP000663833"/>
    </source>
</evidence>
<feature type="region of interest" description="Disordered" evidence="3">
    <location>
        <begin position="1"/>
        <end position="61"/>
    </location>
</feature>
<keyword evidence="2" id="KW-0862">Zinc</keyword>
<evidence type="ECO:0000313" key="9">
    <source>
        <dbReference type="EMBL" id="CAF4097765.1"/>
    </source>
</evidence>
<dbReference type="EMBL" id="CAJNYU010004312">
    <property type="protein sequence ID" value="CAF3743079.1"/>
    <property type="molecule type" value="Genomic_DNA"/>
</dbReference>
<dbReference type="GO" id="GO:0008270">
    <property type="term" value="F:zinc ion binding"/>
    <property type="evidence" value="ECO:0007669"/>
    <property type="project" value="UniProtKB-UniRule"/>
</dbReference>
<dbReference type="Proteomes" id="UP000663873">
    <property type="component" value="Unassembled WGS sequence"/>
</dbReference>
<dbReference type="Proteomes" id="UP000663862">
    <property type="component" value="Unassembled WGS sequence"/>
</dbReference>
<dbReference type="InterPro" id="IPR035912">
    <property type="entry name" value="EHR_sf"/>
</dbReference>
<evidence type="ECO:0000256" key="2">
    <source>
        <dbReference type="PROSITE-ProRule" id="PRU00453"/>
    </source>
</evidence>
<dbReference type="Proteomes" id="UP000663869">
    <property type="component" value="Unassembled WGS sequence"/>
</dbReference>
<evidence type="ECO:0000313" key="10">
    <source>
        <dbReference type="EMBL" id="CAF4155003.1"/>
    </source>
</evidence>
<gene>
    <name evidence="8" type="ORF">FME351_LOCUS30388</name>
    <name evidence="5" type="ORF">GRG538_LOCUS12367</name>
    <name evidence="9" type="ORF">HFQ381_LOCUS729</name>
    <name evidence="7" type="ORF">LUA448_LOCUS24335</name>
    <name evidence="12" type="ORF">QYT958_LOCUS8602</name>
    <name evidence="6" type="ORF">TIS948_LOCUS30889</name>
    <name evidence="11" type="ORF">TSG867_LOCUS18198</name>
    <name evidence="10" type="ORF">UJA718_LOCUS3699</name>
</gene>
<dbReference type="PANTHER" id="PTHR12373">
    <property type="entry name" value="ENHANCER OF RUDIMENTARY ERH"/>
    <property type="match status" value="1"/>
</dbReference>
<dbReference type="EMBL" id="CAJOBP010000282">
    <property type="protein sequence ID" value="CAF4155003.1"/>
    <property type="molecule type" value="Genomic_DNA"/>
</dbReference>
<evidence type="ECO:0000313" key="14">
    <source>
        <dbReference type="Proteomes" id="UP000663873"/>
    </source>
</evidence>
<evidence type="ECO:0000313" key="8">
    <source>
        <dbReference type="EMBL" id="CAF3743079.1"/>
    </source>
</evidence>
<dbReference type="OrthoDB" id="74807at2759"/>
<dbReference type="Pfam" id="PF01133">
    <property type="entry name" value="ER"/>
    <property type="match status" value="1"/>
</dbReference>
<accession>A0A818G8F1</accession>
<evidence type="ECO:0000256" key="1">
    <source>
        <dbReference type="ARBA" id="ARBA00007491"/>
    </source>
</evidence>
<dbReference type="CDD" id="cd21437">
    <property type="entry name" value="zf-HIT_ZNHIT1_like"/>
    <property type="match status" value="1"/>
</dbReference>
<evidence type="ECO:0000313" key="6">
    <source>
        <dbReference type="EMBL" id="CAF3437442.1"/>
    </source>
</evidence>
<name>A0A818G8F1_9BILA</name>
<keyword evidence="2" id="KW-0863">Zinc-finger</keyword>
<feature type="domain" description="HIT-type" evidence="4">
    <location>
        <begin position="158"/>
        <end position="190"/>
    </location>
</feature>
<comment type="caution">
    <text evidence="7">The sequence shown here is derived from an EMBL/GenBank/DDBJ whole genome shotgun (WGS) entry which is preliminary data.</text>
</comment>
<keyword evidence="2" id="KW-0479">Metal-binding</keyword>
<dbReference type="EMBL" id="CAJOBQ010001202">
    <property type="protein sequence ID" value="CAF4465642.1"/>
    <property type="molecule type" value="Genomic_DNA"/>
</dbReference>
<dbReference type="Proteomes" id="UP000663833">
    <property type="component" value="Unassembled WGS sequence"/>
</dbReference>
<dbReference type="Pfam" id="PF04438">
    <property type="entry name" value="zf-HIT"/>
    <property type="match status" value="1"/>
</dbReference>
<dbReference type="PROSITE" id="PS51083">
    <property type="entry name" value="ZF_HIT"/>
    <property type="match status" value="1"/>
</dbReference>
<dbReference type="EMBL" id="CAJNYT010001738">
    <property type="protein sequence ID" value="CAF3427696.1"/>
    <property type="molecule type" value="Genomic_DNA"/>
</dbReference>
<dbReference type="Gene3D" id="3.30.2260.10">
    <property type="entry name" value="Enhancer of rudimentary"/>
    <property type="match status" value="1"/>
</dbReference>
<dbReference type="PANTHER" id="PTHR12373:SF0">
    <property type="entry name" value="ENHANCER OF RUDIMENTARY HOMOLOG"/>
    <property type="match status" value="1"/>
</dbReference>
<evidence type="ECO:0000313" key="11">
    <source>
        <dbReference type="EMBL" id="CAF4465642.1"/>
    </source>
</evidence>
<dbReference type="Gene3D" id="3.30.60.190">
    <property type="match status" value="1"/>
</dbReference>
<evidence type="ECO:0000313" key="5">
    <source>
        <dbReference type="EMBL" id="CAF3427696.1"/>
    </source>
</evidence>
<organism evidence="7 13">
    <name type="scientific">Rotaria socialis</name>
    <dbReference type="NCBI Taxonomy" id="392032"/>
    <lineage>
        <taxon>Eukaryota</taxon>
        <taxon>Metazoa</taxon>
        <taxon>Spiralia</taxon>
        <taxon>Gnathifera</taxon>
        <taxon>Rotifera</taxon>
        <taxon>Eurotatoria</taxon>
        <taxon>Bdelloidea</taxon>
        <taxon>Philodinida</taxon>
        <taxon>Philodinidae</taxon>
        <taxon>Rotaria</taxon>
    </lineage>
</organism>
<dbReference type="InterPro" id="IPR000781">
    <property type="entry name" value="ERH"/>
</dbReference>
<dbReference type="InterPro" id="IPR007529">
    <property type="entry name" value="Znf_HIT"/>
</dbReference>
<dbReference type="Proteomes" id="UP000663851">
    <property type="component" value="Unassembled WGS sequence"/>
</dbReference>
<proteinExistence type="inferred from homology"/>
<comment type="similarity">
    <text evidence="1">Belongs to the E(R) family.</text>
</comment>
<dbReference type="EMBL" id="CAJNYD010003245">
    <property type="protein sequence ID" value="CAF3486044.1"/>
    <property type="molecule type" value="Genomic_DNA"/>
</dbReference>
<dbReference type="SUPFAM" id="SSF144232">
    <property type="entry name" value="HIT/MYND zinc finger-like"/>
    <property type="match status" value="1"/>
</dbReference>
<dbReference type="AlphaFoldDB" id="A0A818G8F1"/>
<evidence type="ECO:0000313" key="12">
    <source>
        <dbReference type="EMBL" id="CAF4555290.1"/>
    </source>
</evidence>
<dbReference type="EMBL" id="CAJOBR010000867">
    <property type="protein sequence ID" value="CAF4555290.1"/>
    <property type="molecule type" value="Genomic_DNA"/>
</dbReference>
<evidence type="ECO:0000313" key="7">
    <source>
        <dbReference type="EMBL" id="CAF3486044.1"/>
    </source>
</evidence>
<feature type="compositionally biased region" description="Polar residues" evidence="3">
    <location>
        <begin position="1"/>
        <end position="23"/>
    </location>
</feature>
<dbReference type="EMBL" id="CAJOBO010000017">
    <property type="protein sequence ID" value="CAF4097765.1"/>
    <property type="molecule type" value="Genomic_DNA"/>
</dbReference>
<evidence type="ECO:0000256" key="3">
    <source>
        <dbReference type="SAM" id="MobiDB-lite"/>
    </source>
</evidence>
<dbReference type="Proteomes" id="UP000663872">
    <property type="component" value="Unassembled WGS sequence"/>
</dbReference>
<dbReference type="Proteomes" id="UP000663848">
    <property type="component" value="Unassembled WGS sequence"/>
</dbReference>
<protein>
    <recommendedName>
        <fullName evidence="4">HIT-type domain-containing protein</fullName>
    </recommendedName>
</protein>
<dbReference type="EMBL" id="CAJNXB010005666">
    <property type="protein sequence ID" value="CAF3437442.1"/>
    <property type="molecule type" value="Genomic_DNA"/>
</dbReference>
<evidence type="ECO:0000259" key="4">
    <source>
        <dbReference type="PROSITE" id="PS51083"/>
    </source>
</evidence>
<dbReference type="PROSITE" id="PS01290">
    <property type="entry name" value="ER"/>
    <property type="match status" value="1"/>
</dbReference>
<reference evidence="7" key="1">
    <citation type="submission" date="2021-02" db="EMBL/GenBank/DDBJ databases">
        <authorList>
            <person name="Nowell W R."/>
        </authorList>
    </citation>
    <scope>NUCLEOTIDE SEQUENCE</scope>
</reference>
<dbReference type="Proteomes" id="UP000663825">
    <property type="component" value="Unassembled WGS sequence"/>
</dbReference>